<comment type="caution">
    <text evidence="2">The sequence shown here is derived from an EMBL/GenBank/DDBJ whole genome shotgun (WGS) entry which is preliminary data.</text>
</comment>
<feature type="region of interest" description="Disordered" evidence="1">
    <location>
        <begin position="1"/>
        <end position="79"/>
    </location>
</feature>
<evidence type="ECO:0000256" key="1">
    <source>
        <dbReference type="SAM" id="MobiDB-lite"/>
    </source>
</evidence>
<protein>
    <submittedName>
        <fullName evidence="2">Uncharacterized protein</fullName>
    </submittedName>
</protein>
<feature type="compositionally biased region" description="Basic and acidic residues" evidence="1">
    <location>
        <begin position="47"/>
        <end position="62"/>
    </location>
</feature>
<dbReference type="AlphaFoldDB" id="A0A8X7NAT9"/>
<feature type="compositionally biased region" description="Acidic residues" evidence="1">
    <location>
        <begin position="63"/>
        <end position="78"/>
    </location>
</feature>
<accession>A0A8X7NAT9</accession>
<evidence type="ECO:0000313" key="2">
    <source>
        <dbReference type="EMBL" id="KAE8270451.1"/>
    </source>
</evidence>
<name>A0A8X7NAT9_9BASI</name>
<evidence type="ECO:0000313" key="3">
    <source>
        <dbReference type="Proteomes" id="UP000078113"/>
    </source>
</evidence>
<feature type="compositionally biased region" description="Acidic residues" evidence="1">
    <location>
        <begin position="14"/>
        <end position="31"/>
    </location>
</feature>
<keyword evidence="3" id="KW-1185">Reference proteome</keyword>
<proteinExistence type="predicted"/>
<reference evidence="2" key="1">
    <citation type="submission" date="2016-04" db="EMBL/GenBank/DDBJ databases">
        <authorList>
            <person name="Nguyen H.D."/>
            <person name="Samba Siva P."/>
            <person name="Cullis J."/>
            <person name="Levesque C.A."/>
            <person name="Hambleton S."/>
        </authorList>
    </citation>
    <scope>NUCLEOTIDE SEQUENCE</scope>
    <source>
        <strain evidence="2">DAOMC 236422</strain>
    </source>
</reference>
<reference evidence="2" key="2">
    <citation type="journal article" date="2019" name="IMA Fungus">
        <title>Genome sequencing and comparison of five Tilletia species to identify candidate genes for the detection of regulated species infecting wheat.</title>
        <authorList>
            <person name="Nguyen H.D.T."/>
            <person name="Sultana T."/>
            <person name="Kesanakurti P."/>
            <person name="Hambleton S."/>
        </authorList>
    </citation>
    <scope>NUCLEOTIDE SEQUENCE</scope>
    <source>
        <strain evidence="2">DAOMC 236422</strain>
    </source>
</reference>
<sequence length="367" mass="41596">MEVDLALAPASDHEEQDEDDVLESDSEDDDLSTGSSESDQAQAQDAIFKELDAEKSKRRADTFGDEQEENEADSEDSETYYNMFANEEDLGWEFIDPVPDWLNVKYRKVRSPLFVKVYNSVATLIPRVSDVIRAGLEDIRIIIRSLRRLKALRSRVEAFCILALRFWKLIATHEAATGNRNQAGTSLNFFLTESLRQVFDFISVVRGERLSTVVRRSRYIEKNQAGISQSTVRLKQLISAGHSLLDLRSDTILPADGTTPFFANIEVHRNFRQQLNFAILRFERNPPLTTFLDVSYLLEMGHLLRNIDFSHDSDDRAWANEGEEVGSTGVSRKQLTDALDSLVPRVQAQINEPVLEPLSGPVELGWS</sequence>
<organism evidence="2 3">
    <name type="scientific">Tilletia walkeri</name>
    <dbReference type="NCBI Taxonomy" id="117179"/>
    <lineage>
        <taxon>Eukaryota</taxon>
        <taxon>Fungi</taxon>
        <taxon>Dikarya</taxon>
        <taxon>Basidiomycota</taxon>
        <taxon>Ustilaginomycotina</taxon>
        <taxon>Exobasidiomycetes</taxon>
        <taxon>Tilletiales</taxon>
        <taxon>Tilletiaceae</taxon>
        <taxon>Tilletia</taxon>
    </lineage>
</organism>
<dbReference type="EMBL" id="LWDG02000050">
    <property type="protein sequence ID" value="KAE8270451.1"/>
    <property type="molecule type" value="Genomic_DNA"/>
</dbReference>
<dbReference type="Proteomes" id="UP000078113">
    <property type="component" value="Unassembled WGS sequence"/>
</dbReference>
<gene>
    <name evidence="2" type="ORF">A4X09_0g1890</name>
</gene>